<accession>A0A6I6QY97</accession>
<dbReference type="AlphaFoldDB" id="A0A6I6QY97"/>
<dbReference type="Proteomes" id="UP000464884">
    <property type="component" value="Chromosome"/>
</dbReference>
<sequence>MQENNEHFWLGVTLSNDPAPDNLFVVASYGIKEDGGIGSTASRIIDAAVREDLAAALRAIADGSEAPTARYGWLTLEGSADEPGSDVDFAFDTVGYDTVVNVEHANAGEDVHAAIRSACALLAGALELSPDQD</sequence>
<reference evidence="1 2" key="1">
    <citation type="submission" date="2019-12" db="EMBL/GenBank/DDBJ databases">
        <title>Draft Genome Sequence of Bifidobacterium adolescentis ZJ2.</title>
        <authorList>
            <person name="Jin Z."/>
        </authorList>
    </citation>
    <scope>NUCLEOTIDE SEQUENCE [LARGE SCALE GENOMIC DNA]</scope>
    <source>
        <strain evidence="1 2">ZJ2</strain>
    </source>
</reference>
<name>A0A6I6QY97_BIFAD</name>
<proteinExistence type="predicted"/>
<dbReference type="EMBL" id="CP047129">
    <property type="protein sequence ID" value="QHB62693.1"/>
    <property type="molecule type" value="Genomic_DNA"/>
</dbReference>
<evidence type="ECO:0000313" key="1">
    <source>
        <dbReference type="EMBL" id="QHB62693.1"/>
    </source>
</evidence>
<protein>
    <submittedName>
        <fullName evidence="1">Uncharacterized protein</fullName>
    </submittedName>
</protein>
<gene>
    <name evidence="1" type="ORF">F3K97_05020</name>
</gene>
<organism evidence="1 2">
    <name type="scientific">Bifidobacterium adolescentis</name>
    <dbReference type="NCBI Taxonomy" id="1680"/>
    <lineage>
        <taxon>Bacteria</taxon>
        <taxon>Bacillati</taxon>
        <taxon>Actinomycetota</taxon>
        <taxon>Actinomycetes</taxon>
        <taxon>Bifidobacteriales</taxon>
        <taxon>Bifidobacteriaceae</taxon>
        <taxon>Bifidobacterium</taxon>
    </lineage>
</organism>
<evidence type="ECO:0000313" key="2">
    <source>
        <dbReference type="Proteomes" id="UP000464884"/>
    </source>
</evidence>
<dbReference type="RefSeq" id="WP_159140598.1">
    <property type="nucleotide sequence ID" value="NZ_CP047129.1"/>
</dbReference>